<dbReference type="PANTHER" id="PTHR42756:SF1">
    <property type="entry name" value="TRANSCRIPTIONAL REPRESSOR OF EMRAB OPERON"/>
    <property type="match status" value="1"/>
</dbReference>
<evidence type="ECO:0000256" key="1">
    <source>
        <dbReference type="ARBA" id="ARBA00023015"/>
    </source>
</evidence>
<reference evidence="4" key="1">
    <citation type="submission" date="2019-09" db="EMBL/GenBank/DDBJ databases">
        <title>Complete genome sequencing of four Arcobacter species reveals a diverse suite of mobile elements.</title>
        <authorList>
            <person name="Miller W.G."/>
            <person name="Yee E."/>
            <person name="Bono J.L."/>
        </authorList>
    </citation>
    <scope>NUCLEOTIDE SEQUENCE [LARGE SCALE GENOMIC DNA]</scope>
    <source>
        <strain evidence="4">LMG 26638</strain>
    </source>
</reference>
<dbReference type="RefSeq" id="WP_130234503.1">
    <property type="nucleotide sequence ID" value="NZ_BMEF01000030.1"/>
</dbReference>
<dbReference type="InterPro" id="IPR036388">
    <property type="entry name" value="WH-like_DNA-bd_sf"/>
</dbReference>
<keyword evidence="5" id="KW-1185">Reference proteome</keyword>
<keyword evidence="2" id="KW-0238">DNA-binding</keyword>
<dbReference type="Proteomes" id="UP000322726">
    <property type="component" value="Chromosome"/>
</dbReference>
<dbReference type="AlphaFoldDB" id="A0A5C2HB77"/>
<dbReference type="InterPro" id="IPR036390">
    <property type="entry name" value="WH_DNA-bd_sf"/>
</dbReference>
<evidence type="ECO:0000313" key="5">
    <source>
        <dbReference type="Proteomes" id="UP000322726"/>
    </source>
</evidence>
<dbReference type="SUPFAM" id="SSF46785">
    <property type="entry name" value="Winged helix' DNA-binding domain"/>
    <property type="match status" value="1"/>
</dbReference>
<dbReference type="EMBL" id="CP035928">
    <property type="protein sequence ID" value="QEP35619.1"/>
    <property type="molecule type" value="Genomic_DNA"/>
</dbReference>
<sequence>MENKLLKSIGFNVNLTANLLNSSINQILHKYSIAIEQRVLLEIIKYEDQVNQTRIAQILRKDKTTISRTLKTLENKGYISKYSIDKRTNVINLTPLGEEILEQTEKEVKIFRDKISSKLSNQEIEQLFTTLDKVVYALSE</sequence>
<evidence type="ECO:0000256" key="2">
    <source>
        <dbReference type="ARBA" id="ARBA00023125"/>
    </source>
</evidence>
<evidence type="ECO:0000256" key="3">
    <source>
        <dbReference type="ARBA" id="ARBA00023163"/>
    </source>
</evidence>
<dbReference type="Gene3D" id="1.10.10.10">
    <property type="entry name" value="Winged helix-like DNA-binding domain superfamily/Winged helix DNA-binding domain"/>
    <property type="match status" value="1"/>
</dbReference>
<gene>
    <name evidence="4" type="ORF">APAC_2577</name>
</gene>
<name>A0A5C2HB77_9BACT</name>
<evidence type="ECO:0000313" key="4">
    <source>
        <dbReference type="EMBL" id="QEP35619.1"/>
    </source>
</evidence>
<organism evidence="4 5">
    <name type="scientific">Malaciobacter pacificus</name>
    <dbReference type="NCBI Taxonomy" id="1080223"/>
    <lineage>
        <taxon>Bacteria</taxon>
        <taxon>Pseudomonadati</taxon>
        <taxon>Campylobacterota</taxon>
        <taxon>Epsilonproteobacteria</taxon>
        <taxon>Campylobacterales</taxon>
        <taxon>Arcobacteraceae</taxon>
        <taxon>Malaciobacter</taxon>
    </lineage>
</organism>
<keyword evidence="1" id="KW-0805">Transcription regulation</keyword>
<keyword evidence="3" id="KW-0804">Transcription</keyword>
<dbReference type="KEGG" id="apai:APAC_2577"/>
<dbReference type="GO" id="GO:0003700">
    <property type="term" value="F:DNA-binding transcription factor activity"/>
    <property type="evidence" value="ECO:0007669"/>
    <property type="project" value="InterPro"/>
</dbReference>
<dbReference type="PROSITE" id="PS50995">
    <property type="entry name" value="HTH_MARR_2"/>
    <property type="match status" value="1"/>
</dbReference>
<dbReference type="Pfam" id="PF01047">
    <property type="entry name" value="MarR"/>
    <property type="match status" value="1"/>
</dbReference>
<dbReference type="PANTHER" id="PTHR42756">
    <property type="entry name" value="TRANSCRIPTIONAL REGULATOR, MARR"/>
    <property type="match status" value="1"/>
</dbReference>
<proteinExistence type="predicted"/>
<accession>A0A5C2HB77</accession>
<dbReference type="OrthoDB" id="5348575at2"/>
<dbReference type="InterPro" id="IPR000835">
    <property type="entry name" value="HTH_MarR-typ"/>
</dbReference>
<dbReference type="SMART" id="SM00347">
    <property type="entry name" value="HTH_MARR"/>
    <property type="match status" value="1"/>
</dbReference>
<dbReference type="PRINTS" id="PR00598">
    <property type="entry name" value="HTHMARR"/>
</dbReference>
<reference evidence="4" key="2">
    <citation type="submission" date="2019-09" db="EMBL/GenBank/DDBJ databases">
        <title>Taxonomic note: a critical rebuttal of the proposed division of the genus Arcobacter into six genera, emended descriptions of Arcobacter anaerophilus and the genus Arcobacter, and an assessment of genus-level boundaries for Epsilonproteobacteria using in silico genomic comparator tools.</title>
        <authorList>
            <person name="On S.L.W."/>
            <person name="Miller W.G."/>
            <person name="Biggs P."/>
            <person name="Cornelius A."/>
            <person name="Vandamme P."/>
        </authorList>
    </citation>
    <scope>NUCLEOTIDE SEQUENCE [LARGE SCALE GENOMIC DNA]</scope>
    <source>
        <strain evidence="4">LMG 26638</strain>
    </source>
</reference>
<protein>
    <submittedName>
        <fullName evidence="4">Transcriptional regulator, MarR family</fullName>
    </submittedName>
</protein>
<dbReference type="GO" id="GO:0003677">
    <property type="term" value="F:DNA binding"/>
    <property type="evidence" value="ECO:0007669"/>
    <property type="project" value="UniProtKB-KW"/>
</dbReference>